<sequence>DSKENIFRVNSRASLFNLPLKYSLEKSLAKPSGRVLVENANDRLPVNRRLSPIISQFIILSRLEYIVHGDTCLEDIAIMGIMDRNCFSFPHLPWICIPNPGFQVRSCSDKDPGLFGYAELSELKVTDLYNPDNQGNSSSVKLSSLFFGFFRNLILRIIAVDDEIIIKRDVIADGADRRKVDLRVQQQASRNLPKSFEF</sequence>
<organism evidence="1 2">
    <name type="scientific">Vespula maculifrons</name>
    <name type="common">Eastern yellow jacket</name>
    <name type="synonym">Wasp</name>
    <dbReference type="NCBI Taxonomy" id="7453"/>
    <lineage>
        <taxon>Eukaryota</taxon>
        <taxon>Metazoa</taxon>
        <taxon>Ecdysozoa</taxon>
        <taxon>Arthropoda</taxon>
        <taxon>Hexapoda</taxon>
        <taxon>Insecta</taxon>
        <taxon>Pterygota</taxon>
        <taxon>Neoptera</taxon>
        <taxon>Endopterygota</taxon>
        <taxon>Hymenoptera</taxon>
        <taxon>Apocrita</taxon>
        <taxon>Aculeata</taxon>
        <taxon>Vespoidea</taxon>
        <taxon>Vespidae</taxon>
        <taxon>Vespinae</taxon>
        <taxon>Vespula</taxon>
    </lineage>
</organism>
<proteinExistence type="predicted"/>
<accession>A0ABD2CTI8</accession>
<dbReference type="AlphaFoldDB" id="A0ABD2CTI8"/>
<comment type="caution">
    <text evidence="1">The sequence shown here is derived from an EMBL/GenBank/DDBJ whole genome shotgun (WGS) entry which is preliminary data.</text>
</comment>
<protein>
    <submittedName>
        <fullName evidence="1">Uncharacterized protein</fullName>
    </submittedName>
</protein>
<gene>
    <name evidence="1" type="ORF">V1477_003080</name>
</gene>
<evidence type="ECO:0000313" key="2">
    <source>
        <dbReference type="Proteomes" id="UP001607303"/>
    </source>
</evidence>
<name>A0ABD2CTI8_VESMC</name>
<dbReference type="EMBL" id="JAYRBN010000031">
    <property type="protein sequence ID" value="KAL2748437.1"/>
    <property type="molecule type" value="Genomic_DNA"/>
</dbReference>
<reference evidence="1 2" key="1">
    <citation type="journal article" date="2024" name="Ann. Entomol. Soc. Am.">
        <title>Genomic analyses of the southern and eastern yellowjacket wasps (Hymenoptera: Vespidae) reveal evolutionary signatures of social life.</title>
        <authorList>
            <person name="Catto M.A."/>
            <person name="Caine P.B."/>
            <person name="Orr S.E."/>
            <person name="Hunt B.G."/>
            <person name="Goodisman M.A.D."/>
        </authorList>
    </citation>
    <scope>NUCLEOTIDE SEQUENCE [LARGE SCALE GENOMIC DNA]</scope>
    <source>
        <strain evidence="1">232</strain>
        <tissue evidence="1">Head and thorax</tissue>
    </source>
</reference>
<evidence type="ECO:0000313" key="1">
    <source>
        <dbReference type="EMBL" id="KAL2748437.1"/>
    </source>
</evidence>
<dbReference type="Proteomes" id="UP001607303">
    <property type="component" value="Unassembled WGS sequence"/>
</dbReference>
<feature type="non-terminal residue" evidence="1">
    <location>
        <position position="1"/>
    </location>
</feature>
<keyword evidence="2" id="KW-1185">Reference proteome</keyword>